<comment type="caution">
    <text evidence="3">The sequence shown here is derived from an EMBL/GenBank/DDBJ whole genome shotgun (WGS) entry which is preliminary data.</text>
</comment>
<gene>
    <name evidence="3" type="ORF">C8E03_10785</name>
</gene>
<sequence length="149" mass="17613">MEIERKFLVNKLPSNLEEYTYQTIEQGYLSTEPVVRIRKSDEKYTLTYKSKGFLSREEYNMPLTKEAYYHLREKIDGNIISKRRYLIPLDSNLTIELDIFNEPFDSLVLAEIEFDTEAQAKAFTPLDWFGDDVTYSCEYQNSYLSTKVV</sequence>
<dbReference type="InterPro" id="IPR012042">
    <property type="entry name" value="NeuTTM/CthTTM-like"/>
</dbReference>
<evidence type="ECO:0000313" key="4">
    <source>
        <dbReference type="Proteomes" id="UP000247523"/>
    </source>
</evidence>
<dbReference type="PIRSF" id="PIRSF016487">
    <property type="entry name" value="CYTH_UCP016487"/>
    <property type="match status" value="1"/>
</dbReference>
<dbReference type="Proteomes" id="UP000247523">
    <property type="component" value="Unassembled WGS sequence"/>
</dbReference>
<dbReference type="AlphaFoldDB" id="A0A318EPY3"/>
<evidence type="ECO:0000256" key="1">
    <source>
        <dbReference type="PIRSR" id="PIRSR016487-1"/>
    </source>
</evidence>
<reference evidence="3 4" key="1">
    <citation type="submission" date="2018-05" db="EMBL/GenBank/DDBJ databases">
        <title>Genomic Encyclopedia of Type Strains, Phase IV (KMG-IV): sequencing the most valuable type-strain genomes for metagenomic binning, comparative biology and taxonomic classification.</title>
        <authorList>
            <person name="Goeker M."/>
        </authorList>
    </citation>
    <scope>NUCLEOTIDE SEQUENCE [LARGE SCALE GENOMIC DNA]</scope>
    <source>
        <strain evidence="3 4">DSM 28816</strain>
    </source>
</reference>
<evidence type="ECO:0000259" key="2">
    <source>
        <dbReference type="PROSITE" id="PS51707"/>
    </source>
</evidence>
<dbReference type="InterPro" id="IPR033469">
    <property type="entry name" value="CYTH-like_dom_sf"/>
</dbReference>
<feature type="active site" description="Proton acceptor" evidence="1">
    <location>
        <position position="28"/>
    </location>
</feature>
<dbReference type="PANTHER" id="PTHR40114:SF1">
    <property type="entry name" value="SLR0698 PROTEIN"/>
    <property type="match status" value="1"/>
</dbReference>
<dbReference type="Pfam" id="PF01928">
    <property type="entry name" value="CYTH"/>
    <property type="match status" value="1"/>
</dbReference>
<dbReference type="PANTHER" id="PTHR40114">
    <property type="entry name" value="SLR0698 PROTEIN"/>
    <property type="match status" value="1"/>
</dbReference>
<dbReference type="CDD" id="cd07761">
    <property type="entry name" value="CYTH-like_CthTTM-like"/>
    <property type="match status" value="1"/>
</dbReference>
<accession>A0A318EPY3</accession>
<name>A0A318EPY3_9FIRM</name>
<dbReference type="SMART" id="SM01118">
    <property type="entry name" value="CYTH"/>
    <property type="match status" value="1"/>
</dbReference>
<feature type="domain" description="CYTH" evidence="2">
    <location>
        <begin position="1"/>
        <end position="149"/>
    </location>
</feature>
<dbReference type="Gene3D" id="2.40.320.10">
    <property type="entry name" value="Hypothetical Protein Pfu-838710-001"/>
    <property type="match status" value="1"/>
</dbReference>
<proteinExistence type="predicted"/>
<dbReference type="EMBL" id="QICS01000007">
    <property type="protein sequence ID" value="PXV89108.1"/>
    <property type="molecule type" value="Genomic_DNA"/>
</dbReference>
<dbReference type="RefSeq" id="WP_110291280.1">
    <property type="nucleotide sequence ID" value="NZ_QICS01000007.1"/>
</dbReference>
<dbReference type="InterPro" id="IPR023577">
    <property type="entry name" value="CYTH_domain"/>
</dbReference>
<dbReference type="PROSITE" id="PS51707">
    <property type="entry name" value="CYTH"/>
    <property type="match status" value="1"/>
</dbReference>
<evidence type="ECO:0000313" key="3">
    <source>
        <dbReference type="EMBL" id="PXV89108.1"/>
    </source>
</evidence>
<organism evidence="3 4">
    <name type="scientific">Lachnotalea glycerini</name>
    <dbReference type="NCBI Taxonomy" id="1763509"/>
    <lineage>
        <taxon>Bacteria</taxon>
        <taxon>Bacillati</taxon>
        <taxon>Bacillota</taxon>
        <taxon>Clostridia</taxon>
        <taxon>Lachnospirales</taxon>
        <taxon>Lachnospiraceae</taxon>
        <taxon>Lachnotalea</taxon>
    </lineage>
</organism>
<protein>
    <submittedName>
        <fullName evidence="3">Adenylate cyclase</fullName>
    </submittedName>
</protein>
<dbReference type="SUPFAM" id="SSF55154">
    <property type="entry name" value="CYTH-like phosphatases"/>
    <property type="match status" value="1"/>
</dbReference>